<reference evidence="2" key="1">
    <citation type="submission" date="2025-08" db="UniProtKB">
        <authorList>
            <consortium name="Ensembl"/>
        </authorList>
    </citation>
    <scope>IDENTIFICATION</scope>
</reference>
<evidence type="ECO:0000313" key="2">
    <source>
        <dbReference type="Ensembl" id="ENSNMLP00000010246.1"/>
    </source>
</evidence>
<organism evidence="2 3">
    <name type="scientific">Neogobius melanostomus</name>
    <name type="common">round goby</name>
    <dbReference type="NCBI Taxonomy" id="47308"/>
    <lineage>
        <taxon>Eukaryota</taxon>
        <taxon>Metazoa</taxon>
        <taxon>Chordata</taxon>
        <taxon>Craniata</taxon>
        <taxon>Vertebrata</taxon>
        <taxon>Euteleostomi</taxon>
        <taxon>Actinopterygii</taxon>
        <taxon>Neopterygii</taxon>
        <taxon>Teleostei</taxon>
        <taxon>Neoteleostei</taxon>
        <taxon>Acanthomorphata</taxon>
        <taxon>Gobiaria</taxon>
        <taxon>Gobiiformes</taxon>
        <taxon>Gobioidei</taxon>
        <taxon>Gobiidae</taxon>
        <taxon>Benthophilinae</taxon>
        <taxon>Neogobiini</taxon>
        <taxon>Neogobius</taxon>
    </lineage>
</organism>
<dbReference type="AlphaFoldDB" id="A0A8C6SUE1"/>
<feature type="chain" id="PRO_5034013856" evidence="1">
    <location>
        <begin position="18"/>
        <end position="79"/>
    </location>
</feature>
<name>A0A8C6SUE1_9GOBI</name>
<evidence type="ECO:0000313" key="3">
    <source>
        <dbReference type="Proteomes" id="UP000694523"/>
    </source>
</evidence>
<proteinExistence type="predicted"/>
<dbReference type="Ensembl" id="ENSNMLT00000011589.1">
    <property type="protein sequence ID" value="ENSNMLP00000010246.1"/>
    <property type="gene ID" value="ENSNMLG00000007078.1"/>
</dbReference>
<protein>
    <submittedName>
        <fullName evidence="2">Uncharacterized protein</fullName>
    </submittedName>
</protein>
<accession>A0A8C6SUE1</accession>
<keyword evidence="1" id="KW-0732">Signal</keyword>
<sequence>QWSTAASLICMTLLINIHDFQDYGPYLNSVNGLFEDRGKHTYWKLEVRKPDGSIVVPDVGIGCYIPGKDEEIILNYSKY</sequence>
<reference evidence="2" key="2">
    <citation type="submission" date="2025-09" db="UniProtKB">
        <authorList>
            <consortium name="Ensembl"/>
        </authorList>
    </citation>
    <scope>IDENTIFICATION</scope>
</reference>
<feature type="signal peptide" evidence="1">
    <location>
        <begin position="1"/>
        <end position="17"/>
    </location>
</feature>
<dbReference type="Gene3D" id="2.170.130.30">
    <property type="match status" value="1"/>
</dbReference>
<keyword evidence="3" id="KW-1185">Reference proteome</keyword>
<dbReference type="Proteomes" id="UP000694523">
    <property type="component" value="Unplaced"/>
</dbReference>
<evidence type="ECO:0000256" key="1">
    <source>
        <dbReference type="SAM" id="SignalP"/>
    </source>
</evidence>